<dbReference type="Gene3D" id="3.40.50.2300">
    <property type="match status" value="1"/>
</dbReference>
<proteinExistence type="predicted"/>
<dbReference type="Pfam" id="PF00072">
    <property type="entry name" value="Response_reg"/>
    <property type="match status" value="1"/>
</dbReference>
<dbReference type="SUPFAM" id="SSF52172">
    <property type="entry name" value="CheY-like"/>
    <property type="match status" value="1"/>
</dbReference>
<dbReference type="AlphaFoldDB" id="A0A9P6J769"/>
<feature type="region of interest" description="Disordered" evidence="4">
    <location>
        <begin position="1"/>
        <end position="42"/>
    </location>
</feature>
<reference evidence="6" key="1">
    <citation type="journal article" date="2020" name="Fungal Divers.">
        <title>Resolving the Mortierellaceae phylogeny through synthesis of multi-gene phylogenetics and phylogenomics.</title>
        <authorList>
            <person name="Vandepol N."/>
            <person name="Liber J."/>
            <person name="Desiro A."/>
            <person name="Na H."/>
            <person name="Kennedy M."/>
            <person name="Barry K."/>
            <person name="Grigoriev I.V."/>
            <person name="Miller A.N."/>
            <person name="O'Donnell K."/>
            <person name="Stajich J.E."/>
            <person name="Bonito G."/>
        </authorList>
    </citation>
    <scope>NUCLEOTIDE SEQUENCE</scope>
    <source>
        <strain evidence="6">CK1249</strain>
    </source>
</reference>
<evidence type="ECO:0000256" key="2">
    <source>
        <dbReference type="ARBA" id="ARBA00023012"/>
    </source>
</evidence>
<name>A0A9P6J769_MORAP</name>
<keyword evidence="7" id="KW-1185">Reference proteome</keyword>
<dbReference type="Proteomes" id="UP000738359">
    <property type="component" value="Unassembled WGS sequence"/>
</dbReference>
<feature type="compositionally biased region" description="Low complexity" evidence="4">
    <location>
        <begin position="1"/>
        <end position="29"/>
    </location>
</feature>
<feature type="modified residue" description="4-aspartylphosphate" evidence="3">
    <location>
        <position position="115"/>
    </location>
</feature>
<keyword evidence="2" id="KW-0902">Two-component regulatory system</keyword>
<feature type="domain" description="Response regulatory" evidence="5">
    <location>
        <begin position="62"/>
        <end position="189"/>
    </location>
</feature>
<keyword evidence="1 3" id="KW-0597">Phosphoprotein</keyword>
<evidence type="ECO:0000256" key="3">
    <source>
        <dbReference type="PROSITE-ProRule" id="PRU00169"/>
    </source>
</evidence>
<sequence>MTSISISTTVPSSPTSPSTMSLPMSSITPPGSPPSPTMSMESIHGHPLQLETALQKQQRKLRVMIVDDNSINLAVLSRMLDHHFADTVELAAVMPSGVAALEKLNSEPVDLILMDIDMPELTGVETTAAIRQNSPERPILEENQKVPIIAVTTSDGDAQRELYLQVGMSDCVSKPIDIQKLRLAIESAFKSSVELADG</sequence>
<dbReference type="PROSITE" id="PS50110">
    <property type="entry name" value="RESPONSE_REGULATORY"/>
    <property type="match status" value="1"/>
</dbReference>
<accession>A0A9P6J769</accession>
<evidence type="ECO:0000313" key="6">
    <source>
        <dbReference type="EMBL" id="KAF9963795.1"/>
    </source>
</evidence>
<dbReference type="EMBL" id="JAAAHY010000435">
    <property type="protein sequence ID" value="KAF9963795.1"/>
    <property type="molecule type" value="Genomic_DNA"/>
</dbReference>
<dbReference type="InterPro" id="IPR001789">
    <property type="entry name" value="Sig_transdc_resp-reg_receiver"/>
</dbReference>
<dbReference type="PANTHER" id="PTHR45339:SF1">
    <property type="entry name" value="HYBRID SIGNAL TRANSDUCTION HISTIDINE KINASE J"/>
    <property type="match status" value="1"/>
</dbReference>
<dbReference type="GO" id="GO:0000160">
    <property type="term" value="P:phosphorelay signal transduction system"/>
    <property type="evidence" value="ECO:0007669"/>
    <property type="project" value="UniProtKB-KW"/>
</dbReference>
<dbReference type="CDD" id="cd17546">
    <property type="entry name" value="REC_hyHK_CKI1_RcsC-like"/>
    <property type="match status" value="1"/>
</dbReference>
<dbReference type="OrthoDB" id="21225at2759"/>
<dbReference type="InterPro" id="IPR011006">
    <property type="entry name" value="CheY-like_superfamily"/>
</dbReference>
<evidence type="ECO:0000256" key="1">
    <source>
        <dbReference type="ARBA" id="ARBA00022553"/>
    </source>
</evidence>
<protein>
    <recommendedName>
        <fullName evidence="5">Response regulatory domain-containing protein</fullName>
    </recommendedName>
</protein>
<evidence type="ECO:0000259" key="5">
    <source>
        <dbReference type="PROSITE" id="PS50110"/>
    </source>
</evidence>
<evidence type="ECO:0000313" key="7">
    <source>
        <dbReference type="Proteomes" id="UP000738359"/>
    </source>
</evidence>
<evidence type="ECO:0000256" key="4">
    <source>
        <dbReference type="SAM" id="MobiDB-lite"/>
    </source>
</evidence>
<dbReference type="PANTHER" id="PTHR45339">
    <property type="entry name" value="HYBRID SIGNAL TRANSDUCTION HISTIDINE KINASE J"/>
    <property type="match status" value="1"/>
</dbReference>
<organism evidence="6 7">
    <name type="scientific">Mortierella alpina</name>
    <name type="common">Oleaginous fungus</name>
    <name type="synonym">Mortierella renispora</name>
    <dbReference type="NCBI Taxonomy" id="64518"/>
    <lineage>
        <taxon>Eukaryota</taxon>
        <taxon>Fungi</taxon>
        <taxon>Fungi incertae sedis</taxon>
        <taxon>Mucoromycota</taxon>
        <taxon>Mortierellomycotina</taxon>
        <taxon>Mortierellomycetes</taxon>
        <taxon>Mortierellales</taxon>
        <taxon>Mortierellaceae</taxon>
        <taxon>Mortierella</taxon>
    </lineage>
</organism>
<dbReference type="SMART" id="SM00448">
    <property type="entry name" value="REC"/>
    <property type="match status" value="1"/>
</dbReference>
<gene>
    <name evidence="6" type="ORF">BGZ70_007173</name>
</gene>
<comment type="caution">
    <text evidence="6">The sequence shown here is derived from an EMBL/GenBank/DDBJ whole genome shotgun (WGS) entry which is preliminary data.</text>
</comment>